<dbReference type="EMBL" id="GIFK01004812">
    <property type="protein sequence ID" value="NBJ62515.1"/>
    <property type="molecule type" value="Transcribed_RNA"/>
</dbReference>
<keyword evidence="2" id="KW-0675">Receptor</keyword>
<name>A0A6B2EHE0_9DIPT</name>
<dbReference type="PANTHER" id="PTHR40240">
    <property type="entry name" value="PLEXUS, ISOFORM A"/>
    <property type="match status" value="1"/>
</dbReference>
<feature type="region of interest" description="Disordered" evidence="1">
    <location>
        <begin position="293"/>
        <end position="353"/>
    </location>
</feature>
<feature type="compositionally biased region" description="Polar residues" evidence="1">
    <location>
        <begin position="1010"/>
        <end position="1024"/>
    </location>
</feature>
<protein>
    <submittedName>
        <fullName evidence="2">Putative thyroid hormone receptor-associated protein complex subunit</fullName>
    </submittedName>
</protein>
<feature type="region of interest" description="Disordered" evidence="1">
    <location>
        <begin position="1489"/>
        <end position="1527"/>
    </location>
</feature>
<feature type="compositionally biased region" description="Low complexity" evidence="1">
    <location>
        <begin position="332"/>
        <end position="347"/>
    </location>
</feature>
<feature type="compositionally biased region" description="Polar residues" evidence="1">
    <location>
        <begin position="948"/>
        <end position="960"/>
    </location>
</feature>
<feature type="region of interest" description="Disordered" evidence="1">
    <location>
        <begin position="891"/>
        <end position="1103"/>
    </location>
</feature>
<reference evidence="2" key="1">
    <citation type="submission" date="2019-10" db="EMBL/GenBank/DDBJ databases">
        <title>Short sand fly seasons in Tbilisi, Georgia, hinder development of host immunity to saliva of the visceral leishmaniasis vector Phlebotomus kandelakii.</title>
        <authorList>
            <person name="Oliveira F."/>
            <person name="Giorgobiani E."/>
            <person name="Guimaraes-Costa A.B."/>
            <person name="Abdeladhim M."/>
            <person name="Oristian J."/>
            <person name="Tskhvaradze L."/>
            <person name="Tsertsvadze N."/>
            <person name="Zakalashvili M."/>
            <person name="Valenzuela J.G."/>
            <person name="Kamhawi S."/>
        </authorList>
    </citation>
    <scope>NUCLEOTIDE SEQUENCE</scope>
    <source>
        <strain evidence="2">Wild-capture in Tbilisi</strain>
        <tissue evidence="2">Salivary glands</tissue>
    </source>
</reference>
<feature type="region of interest" description="Disordered" evidence="1">
    <location>
        <begin position="1617"/>
        <end position="1636"/>
    </location>
</feature>
<feature type="compositionally biased region" description="Polar residues" evidence="1">
    <location>
        <begin position="1343"/>
        <end position="1362"/>
    </location>
</feature>
<feature type="region of interest" description="Disordered" evidence="1">
    <location>
        <begin position="574"/>
        <end position="596"/>
    </location>
</feature>
<feature type="region of interest" description="Disordered" evidence="1">
    <location>
        <begin position="1339"/>
        <end position="1364"/>
    </location>
</feature>
<sequence length="1672" mass="182366">MEKAKAYIKNELRGNLTQSESPGHPHHPNAGGQQSSENAESVMSICFVCGIRGVLEQYPLRVRPNPERPNEPNFPFLEGHEPPTGLPAVSASQPIVRACFLCFKLLMKQWESHERDGRPYAQRLYHLKRVDGKGYVGADMSVQGEYAAQILGLSTEHLSSGQQQSYQQQYRDSRPASAHLSPYPSQMVARNESPIRPTSRNESPVAKEGYYKRTPDMYNRPSSRNEKIPTPTSRPVSRENVSGGGGGGNSQPPQPQPRVNSYDGISIRPSSFAHHKYKLGSLGYMNAATVEAPGQQGQQQMMHMKTQSPYTLQPSPGPFQQDEEGALDLRNTSSRSSDSSSTMPSATDILDLSMPDKNSMTEVCYVCGEEYRRGSLTELSTVMPKDQKDRDKPYFPIFGETHPRPARSRPKDPKGMIQACKLCYQHMLQQWHHFQAHNIPDSERHYKLRKRPASVGERERATFVCYTCGTDTPSSQLRLVYCCPNAEREPYYPFIKTLKAFPNASPISPQGMVQICSSCNEKHSHLAEGGGATSIDGRFTPSDNKSQANSETSNVRFKPYETISLNSAGAAIVRDSKSLRRDSRPNTPPHSHEPLENGHGQYPCYICKGLFSGNQMEWLSTSAEHMNSHAMHFPCLKTSEGGSNRVLACTRCVTHLAKQWETMDAERVPLEHRRYNIPSPIPAAGSPNGSRGLGGINTPPSTPSVASTPASTSIYCFLCGLHSDLTLARVLYASKEGNRPYFPYLLKHKSPPNAEQLRSDYSALVCTFCYHSLLSQWRKYDHANPIPPNERKYNWHDYCCHLCGITTYRKRVRALPIREFPFVANRKSDGALLLENGDYAVVCLDCYESLRQQSSEYDRWNVPIEKREYNWVPQPPPPEDSPDVAVARLPSGERSDKIVSYKPNSSIRSNPNKKNCSPKQSSDKRDSIQPKPGQKRPSPAPPIPSSPHLHQSAQLSNHVSNHLPPGAGSVSGSVGQNPATSGRGPFASALRNLAKQADIKDEDGGAPTASGPNTASGAGGNLSSDAPRGVNSGATSLMTTVQRSGAHDGRVTGDGRGSSSQTHTPDVRQSVVADDRGVKKRTSSPPPEKMARLSGPPSIQPDLALARSGFQPYRPDERLAHPAGAFPLEAYTSFGAIPGLPPGSLFNPAALQYPEQLYLDQRIQSMFRSVGHHPHAHPHPLYSPLASPYAPHLYGMLPTGAALGLGVPGFHERIKQEEEHRARLARQEEERERELQQREKERELREQREREQREKEQREKEQREREQREKEQREKEAREREMREKEREARERERLAASHHYPPQMYSHPSMRNMPHNLLGQLLPPGPSGLASLTMGLRPPPQSSLHSISQLSPYHTSSQRQSPHAAMSLNLGMGLPPMPPHSVHSSLNLSHHLPLGHPSAVPQVGHPLVPTSLGLAAHPGLLAHTATGSLNLSSTGSPTALNLGANAQAHSVNLTMDRERERSSVYGNYPMTVSTSSGGIPRSASAIPIVTSAPPQPHYPPSRPSSQPQSVNNVMASSSSSSKSPQIPVAVSLAGNGSCTPSTVAGVKENLMGATETTPSAAPPVENGANSSADEKEAENGGSTTEKEMTTTCPPTSNGGEKATESSGQIVSDATSATLSNNNGETATNAATPPADGVTVVAAKISGGTDNGSNSLEIADKAQAQQTGGALC</sequence>
<feature type="compositionally biased region" description="Polar residues" evidence="1">
    <location>
        <begin position="541"/>
        <end position="555"/>
    </location>
</feature>
<dbReference type="PANTHER" id="PTHR40240:SF1">
    <property type="entry name" value="PLEXUS, ISOFORM A"/>
    <property type="match status" value="1"/>
</dbReference>
<feature type="compositionally biased region" description="Basic and acidic residues" evidence="1">
    <location>
        <begin position="1218"/>
        <end position="1296"/>
    </location>
</feature>
<feature type="region of interest" description="Disordered" evidence="1">
    <location>
        <begin position="1218"/>
        <end position="1312"/>
    </location>
</feature>
<feature type="region of interest" description="Disordered" evidence="1">
    <location>
        <begin position="1555"/>
        <end position="1609"/>
    </location>
</feature>
<proteinExistence type="predicted"/>
<feature type="region of interest" description="Disordered" evidence="1">
    <location>
        <begin position="159"/>
        <end position="266"/>
    </location>
</feature>
<feature type="region of interest" description="Disordered" evidence="1">
    <location>
        <begin position="679"/>
        <end position="705"/>
    </location>
</feature>
<feature type="compositionally biased region" description="Polar residues" evidence="1">
    <location>
        <begin position="902"/>
        <end position="920"/>
    </location>
</feature>
<evidence type="ECO:0000313" key="2">
    <source>
        <dbReference type="EMBL" id="NBJ62515.1"/>
    </source>
</evidence>
<feature type="compositionally biased region" description="Polar residues" evidence="1">
    <location>
        <begin position="1032"/>
        <end position="1043"/>
    </location>
</feature>
<feature type="region of interest" description="Disordered" evidence="1">
    <location>
        <begin position="9"/>
        <end position="36"/>
    </location>
</feature>
<feature type="compositionally biased region" description="Polar residues" evidence="1">
    <location>
        <begin position="305"/>
        <end position="314"/>
    </location>
</feature>
<feature type="compositionally biased region" description="Low complexity" evidence="1">
    <location>
        <begin position="159"/>
        <end position="170"/>
    </location>
</feature>
<feature type="compositionally biased region" description="Pro residues" evidence="1">
    <location>
        <begin position="1494"/>
        <end position="1503"/>
    </location>
</feature>
<organism evidence="2">
    <name type="scientific">Phlebotomus kandelakii</name>
    <dbReference type="NCBI Taxonomy" id="1109342"/>
    <lineage>
        <taxon>Eukaryota</taxon>
        <taxon>Metazoa</taxon>
        <taxon>Ecdysozoa</taxon>
        <taxon>Arthropoda</taxon>
        <taxon>Hexapoda</taxon>
        <taxon>Insecta</taxon>
        <taxon>Pterygota</taxon>
        <taxon>Neoptera</taxon>
        <taxon>Endopterygota</taxon>
        <taxon>Diptera</taxon>
        <taxon>Nematocera</taxon>
        <taxon>Psychodoidea</taxon>
        <taxon>Psychodidae</taxon>
        <taxon>Phlebotomus</taxon>
        <taxon>Larroussius</taxon>
    </lineage>
</organism>
<feature type="compositionally biased region" description="Low complexity" evidence="1">
    <location>
        <begin position="1621"/>
        <end position="1635"/>
    </location>
</feature>
<feature type="region of interest" description="Disordered" evidence="1">
    <location>
        <begin position="527"/>
        <end position="555"/>
    </location>
</feature>
<feature type="compositionally biased region" description="Polar residues" evidence="1">
    <location>
        <begin position="1590"/>
        <end position="1609"/>
    </location>
</feature>
<accession>A0A6B2EHE0</accession>
<evidence type="ECO:0000256" key="1">
    <source>
        <dbReference type="SAM" id="MobiDB-lite"/>
    </source>
</evidence>
<feature type="compositionally biased region" description="Basic and acidic residues" evidence="1">
    <location>
        <begin position="1573"/>
        <end position="1589"/>
    </location>
</feature>
<feature type="region of interest" description="Disordered" evidence="1">
    <location>
        <begin position="386"/>
        <end position="412"/>
    </location>
</feature>